<dbReference type="eggNOG" id="ENOG502S6ZN">
    <property type="taxonomic scope" value="Eukaryota"/>
</dbReference>
<dbReference type="HOGENOM" id="CLU_1186779_0_0_1"/>
<proteinExistence type="predicted"/>
<organism evidence="5 6">
    <name type="scientific">Theobroma cacao</name>
    <name type="common">Cacao</name>
    <name type="synonym">Cocoa</name>
    <dbReference type="NCBI Taxonomy" id="3641"/>
    <lineage>
        <taxon>Eukaryota</taxon>
        <taxon>Viridiplantae</taxon>
        <taxon>Streptophyta</taxon>
        <taxon>Embryophyta</taxon>
        <taxon>Tracheophyta</taxon>
        <taxon>Spermatophyta</taxon>
        <taxon>Magnoliopsida</taxon>
        <taxon>eudicotyledons</taxon>
        <taxon>Gunneridae</taxon>
        <taxon>Pentapetalae</taxon>
        <taxon>rosids</taxon>
        <taxon>malvids</taxon>
        <taxon>Malvales</taxon>
        <taxon>Malvaceae</taxon>
        <taxon>Byttnerioideae</taxon>
        <taxon>Theobroma</taxon>
    </lineage>
</organism>
<keyword evidence="1" id="KW-0175">Coiled coil</keyword>
<feature type="coiled-coil region" evidence="1">
    <location>
        <begin position="192"/>
        <end position="219"/>
    </location>
</feature>
<evidence type="ECO:0000256" key="3">
    <source>
        <dbReference type="SAM" id="Phobius"/>
    </source>
</evidence>
<reference evidence="5 6" key="1">
    <citation type="journal article" date="2013" name="Genome Biol.">
        <title>The genome sequence of the most widely cultivated cacao type and its use to identify candidate genes regulating pod color.</title>
        <authorList>
            <person name="Motamayor J.C."/>
            <person name="Mockaitis K."/>
            <person name="Schmutz J."/>
            <person name="Haiminen N."/>
            <person name="Iii D.L."/>
            <person name="Cornejo O."/>
            <person name="Findley S.D."/>
            <person name="Zheng P."/>
            <person name="Utro F."/>
            <person name="Royaert S."/>
            <person name="Saski C."/>
            <person name="Jenkins J."/>
            <person name="Podicheti R."/>
            <person name="Zhao M."/>
            <person name="Scheffler B.E."/>
            <person name="Stack J.C."/>
            <person name="Feltus F.A."/>
            <person name="Mustiga G.M."/>
            <person name="Amores F."/>
            <person name="Phillips W."/>
            <person name="Marelli J.P."/>
            <person name="May G.D."/>
            <person name="Shapiro H."/>
            <person name="Ma J."/>
            <person name="Bustamante C.D."/>
            <person name="Schnell R.J."/>
            <person name="Main D."/>
            <person name="Gilbert D."/>
            <person name="Parida L."/>
            <person name="Kuhn D.N."/>
        </authorList>
    </citation>
    <scope>NUCLEOTIDE SEQUENCE [LARGE SCALE GENOMIC DNA]</scope>
    <source>
        <strain evidence="6">cv. Matina 1-6</strain>
    </source>
</reference>
<dbReference type="EMBL" id="CM001881">
    <property type="protein sequence ID" value="EOY21937.1"/>
    <property type="molecule type" value="Genomic_DNA"/>
</dbReference>
<name>A0A061FYH6_THECC</name>
<dbReference type="Proteomes" id="UP000026915">
    <property type="component" value="Chromosome 3"/>
</dbReference>
<dbReference type="InParanoid" id="A0A061FYH6"/>
<evidence type="ECO:0000313" key="5">
    <source>
        <dbReference type="EMBL" id="EOY21937.1"/>
    </source>
</evidence>
<feature type="compositionally biased region" description="Polar residues" evidence="2">
    <location>
        <begin position="95"/>
        <end position="104"/>
    </location>
</feature>
<keyword evidence="4" id="KW-0732">Signal</keyword>
<keyword evidence="3" id="KW-0812">Transmembrane</keyword>
<evidence type="ECO:0000313" key="6">
    <source>
        <dbReference type="Proteomes" id="UP000026915"/>
    </source>
</evidence>
<protein>
    <submittedName>
        <fullName evidence="5">Uncharacterized protein</fullName>
    </submittedName>
</protein>
<evidence type="ECO:0000256" key="2">
    <source>
        <dbReference type="SAM" id="MobiDB-lite"/>
    </source>
</evidence>
<keyword evidence="6" id="KW-1185">Reference proteome</keyword>
<keyword evidence="3" id="KW-1133">Transmembrane helix</keyword>
<dbReference type="PANTHER" id="PTHR37206:SF1">
    <property type="entry name" value="TRANSMEMBRANE PROTEIN"/>
    <property type="match status" value="1"/>
</dbReference>
<gene>
    <name evidence="5" type="ORF">TCM_014110</name>
</gene>
<feature type="region of interest" description="Disordered" evidence="2">
    <location>
        <begin position="95"/>
        <end position="122"/>
    </location>
</feature>
<dbReference type="AlphaFoldDB" id="A0A061FYH6"/>
<keyword evidence="3" id="KW-0472">Membrane</keyword>
<sequence length="234" mass="26173">MCWGQTTCHLPCFLSLGAALSSSLFLLQATKMLENDRILEGFLFGWEKFHSINHKQPSKPKPNPQIKQQWSMVMIRDSLPHDDLSIFPPVDHENLPNQIQQQHNPPSSSTLSPPRPDASEVIPASAGGGIGEWLGIGLEILRAKMVSIACYFGYKNGTMGRAFGSLGRVIGVAVAAVLWWLCRRRTCRKESVEQLKRSIKEKDEKIRGLLNQIAEMNQLLVARHKALASNRTHL</sequence>
<dbReference type="OMA" id="IWWWMRV"/>
<evidence type="ECO:0000256" key="4">
    <source>
        <dbReference type="SAM" id="SignalP"/>
    </source>
</evidence>
<feature type="transmembrane region" description="Helical" evidence="3">
    <location>
        <begin position="162"/>
        <end position="181"/>
    </location>
</feature>
<feature type="signal peptide" evidence="4">
    <location>
        <begin position="1"/>
        <end position="19"/>
    </location>
</feature>
<feature type="chain" id="PRO_5001598722" evidence="4">
    <location>
        <begin position="20"/>
        <end position="234"/>
    </location>
</feature>
<dbReference type="FunCoup" id="A0A061FYH6">
    <property type="interactions" value="12"/>
</dbReference>
<evidence type="ECO:0000256" key="1">
    <source>
        <dbReference type="SAM" id="Coils"/>
    </source>
</evidence>
<dbReference type="PANTHER" id="PTHR37206">
    <property type="entry name" value="TRANSMEMBRANE PROTEIN"/>
    <property type="match status" value="1"/>
</dbReference>
<dbReference type="Gramene" id="EOY21937">
    <property type="protein sequence ID" value="EOY21937"/>
    <property type="gene ID" value="TCM_014110"/>
</dbReference>
<accession>A0A061FYH6</accession>